<evidence type="ECO:0000259" key="6">
    <source>
        <dbReference type="Pfam" id="PF00892"/>
    </source>
</evidence>
<organism evidence="7 8">
    <name type="scientific">Deinococcus metalli</name>
    <dbReference type="NCBI Taxonomy" id="1141878"/>
    <lineage>
        <taxon>Bacteria</taxon>
        <taxon>Thermotogati</taxon>
        <taxon>Deinococcota</taxon>
        <taxon>Deinococci</taxon>
        <taxon>Deinococcales</taxon>
        <taxon>Deinococcaceae</taxon>
        <taxon>Deinococcus</taxon>
    </lineage>
</organism>
<evidence type="ECO:0000256" key="1">
    <source>
        <dbReference type="ARBA" id="ARBA00004141"/>
    </source>
</evidence>
<dbReference type="PANTHER" id="PTHR32322:SF9">
    <property type="entry name" value="AMINO-ACID METABOLITE EFFLUX PUMP-RELATED"/>
    <property type="match status" value="1"/>
</dbReference>
<feature type="transmembrane region" description="Helical" evidence="5">
    <location>
        <begin position="260"/>
        <end position="277"/>
    </location>
</feature>
<accession>A0ABQ3JQ83</accession>
<feature type="transmembrane region" description="Helical" evidence="5">
    <location>
        <begin position="136"/>
        <end position="153"/>
    </location>
</feature>
<dbReference type="InterPro" id="IPR037185">
    <property type="entry name" value="EmrE-like"/>
</dbReference>
<keyword evidence="4 5" id="KW-0472">Membrane</keyword>
<evidence type="ECO:0000256" key="2">
    <source>
        <dbReference type="ARBA" id="ARBA00022692"/>
    </source>
</evidence>
<evidence type="ECO:0000256" key="3">
    <source>
        <dbReference type="ARBA" id="ARBA00022989"/>
    </source>
</evidence>
<feature type="transmembrane region" description="Helical" evidence="5">
    <location>
        <begin position="52"/>
        <end position="71"/>
    </location>
</feature>
<sequence length="314" mass="32575">MAVVTGGVHSRAVSAALPPLNARALLLALMITFIWGVNFIVIKWSVADASPLLVAALRFAVAAVPAVFFVPRPRVPAGLLWSYGLMVGVVQFGLLYLAIQLGMSAGLGSLLMQMQAFFTALLAARFLGERVQPWQVAGITLAFAGMGVIGALSGGDLTALSLGLTLTAALGWAVSNLLVRASGGANMFSLVVWSALIPPLPLTLLAGVTGGWASVGHTLTHSGPGFWAAIVFMGLGNTVLGFGVWAALIQRHGAARVAPLSLLVPVFGLIASAIAYHEAFPPGKALGATLVFTGLILHVFGRRWWPTRAAPAIE</sequence>
<dbReference type="EMBL" id="BNAJ01000005">
    <property type="protein sequence ID" value="GHF45919.1"/>
    <property type="molecule type" value="Genomic_DNA"/>
</dbReference>
<feature type="transmembrane region" description="Helical" evidence="5">
    <location>
        <begin position="105"/>
        <end position="124"/>
    </location>
</feature>
<protein>
    <recommendedName>
        <fullName evidence="6">EamA domain-containing protein</fullName>
    </recommendedName>
</protein>
<dbReference type="SUPFAM" id="SSF103481">
    <property type="entry name" value="Multidrug resistance efflux transporter EmrE"/>
    <property type="match status" value="2"/>
</dbReference>
<feature type="transmembrane region" description="Helical" evidence="5">
    <location>
        <begin position="283"/>
        <end position="301"/>
    </location>
</feature>
<evidence type="ECO:0000256" key="4">
    <source>
        <dbReference type="ARBA" id="ARBA00023136"/>
    </source>
</evidence>
<proteinExistence type="predicted"/>
<keyword evidence="2 5" id="KW-0812">Transmembrane</keyword>
<dbReference type="InterPro" id="IPR050638">
    <property type="entry name" value="AA-Vitamin_Transporters"/>
</dbReference>
<dbReference type="RefSeq" id="WP_184111901.1">
    <property type="nucleotide sequence ID" value="NZ_BNAJ01000005.1"/>
</dbReference>
<evidence type="ECO:0000313" key="7">
    <source>
        <dbReference type="EMBL" id="GHF45919.1"/>
    </source>
</evidence>
<feature type="transmembrane region" description="Helical" evidence="5">
    <location>
        <begin position="78"/>
        <end position="99"/>
    </location>
</feature>
<dbReference type="Proteomes" id="UP000619376">
    <property type="component" value="Unassembled WGS sequence"/>
</dbReference>
<keyword evidence="8" id="KW-1185">Reference proteome</keyword>
<dbReference type="InterPro" id="IPR000620">
    <property type="entry name" value="EamA_dom"/>
</dbReference>
<comment type="subcellular location">
    <subcellularLocation>
        <location evidence="1">Membrane</location>
        <topology evidence="1">Multi-pass membrane protein</topology>
    </subcellularLocation>
</comment>
<evidence type="ECO:0000256" key="5">
    <source>
        <dbReference type="SAM" id="Phobius"/>
    </source>
</evidence>
<dbReference type="Pfam" id="PF00892">
    <property type="entry name" value="EamA"/>
    <property type="match status" value="2"/>
</dbReference>
<feature type="transmembrane region" description="Helical" evidence="5">
    <location>
        <begin position="159"/>
        <end position="179"/>
    </location>
</feature>
<feature type="domain" description="EamA" evidence="6">
    <location>
        <begin position="24"/>
        <end position="149"/>
    </location>
</feature>
<keyword evidence="3 5" id="KW-1133">Transmembrane helix</keyword>
<reference evidence="8" key="1">
    <citation type="journal article" date="2019" name="Int. J. Syst. Evol. Microbiol.">
        <title>The Global Catalogue of Microorganisms (GCM) 10K type strain sequencing project: providing services to taxonomists for standard genome sequencing and annotation.</title>
        <authorList>
            <consortium name="The Broad Institute Genomics Platform"/>
            <consortium name="The Broad Institute Genome Sequencing Center for Infectious Disease"/>
            <person name="Wu L."/>
            <person name="Ma J."/>
        </authorList>
    </citation>
    <scope>NUCLEOTIDE SEQUENCE [LARGE SCALE GENOMIC DNA]</scope>
    <source>
        <strain evidence="8">CGMCC 1.18437</strain>
    </source>
</reference>
<feature type="transmembrane region" description="Helical" evidence="5">
    <location>
        <begin position="24"/>
        <end position="46"/>
    </location>
</feature>
<comment type="caution">
    <text evidence="7">The sequence shown here is derived from an EMBL/GenBank/DDBJ whole genome shotgun (WGS) entry which is preliminary data.</text>
</comment>
<gene>
    <name evidence="7" type="ORF">GCM10017781_22920</name>
</gene>
<feature type="transmembrane region" description="Helical" evidence="5">
    <location>
        <begin position="191"/>
        <end position="213"/>
    </location>
</feature>
<dbReference type="PANTHER" id="PTHR32322">
    <property type="entry name" value="INNER MEMBRANE TRANSPORTER"/>
    <property type="match status" value="1"/>
</dbReference>
<feature type="domain" description="EamA" evidence="6">
    <location>
        <begin position="164"/>
        <end position="298"/>
    </location>
</feature>
<name>A0ABQ3JQ83_9DEIO</name>
<feature type="transmembrane region" description="Helical" evidence="5">
    <location>
        <begin position="225"/>
        <end position="248"/>
    </location>
</feature>
<evidence type="ECO:0000313" key="8">
    <source>
        <dbReference type="Proteomes" id="UP000619376"/>
    </source>
</evidence>